<keyword evidence="6" id="KW-1003">Cell membrane</keyword>
<keyword evidence="2 6" id="KW-0812">Transmembrane</keyword>
<dbReference type="InterPro" id="IPR013525">
    <property type="entry name" value="ABC2_TM"/>
</dbReference>
<accession>A0ABS4PQR2</accession>
<comment type="similarity">
    <text evidence="6">Belongs to the ABC-2 integral membrane protein family.</text>
</comment>
<keyword evidence="9" id="KW-1185">Reference proteome</keyword>
<keyword evidence="5" id="KW-0046">Antibiotic resistance</keyword>
<keyword evidence="4 6" id="KW-0472">Membrane</keyword>
<evidence type="ECO:0000256" key="2">
    <source>
        <dbReference type="ARBA" id="ARBA00022692"/>
    </source>
</evidence>
<proteinExistence type="inferred from homology"/>
<dbReference type="InterPro" id="IPR000412">
    <property type="entry name" value="ABC_2_transport"/>
</dbReference>
<dbReference type="InterPro" id="IPR051784">
    <property type="entry name" value="Nod_factor_ABC_transporter"/>
</dbReference>
<keyword evidence="3 6" id="KW-1133">Transmembrane helix</keyword>
<dbReference type="PANTHER" id="PTHR43229:SF2">
    <property type="entry name" value="NODULATION PROTEIN J"/>
    <property type="match status" value="1"/>
</dbReference>
<feature type="transmembrane region" description="Helical" evidence="6">
    <location>
        <begin position="44"/>
        <end position="65"/>
    </location>
</feature>
<evidence type="ECO:0000256" key="3">
    <source>
        <dbReference type="ARBA" id="ARBA00022989"/>
    </source>
</evidence>
<dbReference type="RefSeq" id="WP_209665140.1">
    <property type="nucleotide sequence ID" value="NZ_JAGGMS010000001.1"/>
</dbReference>
<comment type="caution">
    <text evidence="8">The sequence shown here is derived from an EMBL/GenBank/DDBJ whole genome shotgun (WGS) entry which is preliminary data.</text>
</comment>
<evidence type="ECO:0000256" key="5">
    <source>
        <dbReference type="ARBA" id="ARBA00023251"/>
    </source>
</evidence>
<dbReference type="PANTHER" id="PTHR43229">
    <property type="entry name" value="NODULATION PROTEIN J"/>
    <property type="match status" value="1"/>
</dbReference>
<dbReference type="EMBL" id="JAGGMS010000001">
    <property type="protein sequence ID" value="MBP2181761.1"/>
    <property type="molecule type" value="Genomic_DNA"/>
</dbReference>
<dbReference type="Pfam" id="PF01061">
    <property type="entry name" value="ABC2_membrane"/>
    <property type="match status" value="1"/>
</dbReference>
<evidence type="ECO:0000256" key="1">
    <source>
        <dbReference type="ARBA" id="ARBA00004141"/>
    </source>
</evidence>
<reference evidence="8 9" key="1">
    <citation type="submission" date="2021-03" db="EMBL/GenBank/DDBJ databases">
        <title>Sequencing the genomes of 1000 actinobacteria strains.</title>
        <authorList>
            <person name="Klenk H.-P."/>
        </authorList>
    </citation>
    <scope>NUCLEOTIDE SEQUENCE [LARGE SCALE GENOMIC DNA]</scope>
    <source>
        <strain evidence="8 9">DSM 45510</strain>
    </source>
</reference>
<feature type="transmembrane region" description="Helical" evidence="6">
    <location>
        <begin position="191"/>
        <end position="213"/>
    </location>
</feature>
<dbReference type="Proteomes" id="UP000741013">
    <property type="component" value="Unassembled WGS sequence"/>
</dbReference>
<evidence type="ECO:0000313" key="8">
    <source>
        <dbReference type="EMBL" id="MBP2181761.1"/>
    </source>
</evidence>
<feature type="domain" description="ABC transmembrane type-2" evidence="7">
    <location>
        <begin position="44"/>
        <end position="280"/>
    </location>
</feature>
<evidence type="ECO:0000259" key="7">
    <source>
        <dbReference type="PROSITE" id="PS51012"/>
    </source>
</evidence>
<evidence type="ECO:0000256" key="6">
    <source>
        <dbReference type="RuleBase" id="RU361157"/>
    </source>
</evidence>
<protein>
    <recommendedName>
        <fullName evidence="6">Transport permease protein</fullName>
    </recommendedName>
</protein>
<dbReference type="PROSITE" id="PS51012">
    <property type="entry name" value="ABC_TM2"/>
    <property type="match status" value="1"/>
</dbReference>
<evidence type="ECO:0000256" key="4">
    <source>
        <dbReference type="ARBA" id="ARBA00023136"/>
    </source>
</evidence>
<organism evidence="8 9">
    <name type="scientific">Amycolatopsis magusensis</name>
    <dbReference type="NCBI Taxonomy" id="882444"/>
    <lineage>
        <taxon>Bacteria</taxon>
        <taxon>Bacillati</taxon>
        <taxon>Actinomycetota</taxon>
        <taxon>Actinomycetes</taxon>
        <taxon>Pseudonocardiales</taxon>
        <taxon>Pseudonocardiaceae</taxon>
        <taxon>Amycolatopsis</taxon>
    </lineage>
</organism>
<feature type="transmembrane region" description="Helical" evidence="6">
    <location>
        <begin position="255"/>
        <end position="273"/>
    </location>
</feature>
<feature type="transmembrane region" description="Helical" evidence="6">
    <location>
        <begin position="154"/>
        <end position="179"/>
    </location>
</feature>
<dbReference type="PRINTS" id="PR00164">
    <property type="entry name" value="ABC2TRNSPORT"/>
</dbReference>
<feature type="transmembrane region" description="Helical" evidence="6">
    <location>
        <begin position="77"/>
        <end position="100"/>
    </location>
</feature>
<name>A0ABS4PQR2_9PSEU</name>
<feature type="transmembrane region" description="Helical" evidence="6">
    <location>
        <begin position="121"/>
        <end position="148"/>
    </location>
</feature>
<evidence type="ECO:0000313" key="9">
    <source>
        <dbReference type="Proteomes" id="UP000741013"/>
    </source>
</evidence>
<dbReference type="PIRSF" id="PIRSF006648">
    <property type="entry name" value="DrrB"/>
    <property type="match status" value="1"/>
</dbReference>
<gene>
    <name evidence="8" type="ORF">JOM49_003287</name>
</gene>
<dbReference type="InterPro" id="IPR047817">
    <property type="entry name" value="ABC2_TM_bact-type"/>
</dbReference>
<keyword evidence="6" id="KW-0813">Transport</keyword>
<sequence>MPVAEVSTSDSVAVSAPGARGRATLRAIRVLWLRELIRFGRNRLRVAMGLVSPLMFLLVLGTGLGSMMGVSAGFRSYLFPGVLLMAVQAPAITVGISIVWDRQAGFLRQMLVAPVRRGAIVAGLCLGGATTGTLYGALVLVLAGVAGIPYHPQLLLVLAELALVAFTFTAMGVLAAVCIKRIETFQVVVNLALMPLLFLSGAMFPASGLPTWLGVAVNANPLTYAVDAIRRTLPGDAAHLPGADGPRWWDAAPPVVLEIGFVALLAAVALAVATRRFSRTE</sequence>
<comment type="subcellular location">
    <subcellularLocation>
        <location evidence="6">Cell membrane</location>
        <topology evidence="6">Multi-pass membrane protein</topology>
    </subcellularLocation>
    <subcellularLocation>
        <location evidence="1">Membrane</location>
        <topology evidence="1">Multi-pass membrane protein</topology>
    </subcellularLocation>
</comment>